<name>A0ABX1N4E0_9RHOO</name>
<comment type="caution">
    <text evidence="1">The sequence shown here is derived from an EMBL/GenBank/DDBJ whole genome shotgun (WGS) entry which is preliminary data.</text>
</comment>
<organism evidence="1 2">
    <name type="scientific">Aromatoleum buckelii</name>
    <dbReference type="NCBI Taxonomy" id="200254"/>
    <lineage>
        <taxon>Bacteria</taxon>
        <taxon>Pseudomonadati</taxon>
        <taxon>Pseudomonadota</taxon>
        <taxon>Betaproteobacteria</taxon>
        <taxon>Rhodocyclales</taxon>
        <taxon>Rhodocyclaceae</taxon>
        <taxon>Aromatoleum</taxon>
    </lineage>
</organism>
<sequence length="124" mass="13364">MATSLAEATTASAGFRRINACLPNLRFRRITMNSTLTIKDLSLDKALDRKSMSAVRGGFFDQANATQQQNFQSMFAPVAVANGANFAGSGPVIIQVDSMPTQVASNDSDSKNRNLFNDLFRGLA</sequence>
<evidence type="ECO:0000313" key="2">
    <source>
        <dbReference type="Proteomes" id="UP000601990"/>
    </source>
</evidence>
<dbReference type="EMBL" id="WTVH01000023">
    <property type="protein sequence ID" value="NMF94103.1"/>
    <property type="molecule type" value="Genomic_DNA"/>
</dbReference>
<keyword evidence="2" id="KW-1185">Reference proteome</keyword>
<protein>
    <submittedName>
        <fullName evidence="1">Uncharacterized protein</fullName>
    </submittedName>
</protein>
<accession>A0ABX1N4E0</accession>
<gene>
    <name evidence="1" type="ORF">GO608_12275</name>
</gene>
<dbReference type="Proteomes" id="UP000601990">
    <property type="component" value="Unassembled WGS sequence"/>
</dbReference>
<evidence type="ECO:0000313" key="1">
    <source>
        <dbReference type="EMBL" id="NMF94103.1"/>
    </source>
</evidence>
<reference evidence="1" key="1">
    <citation type="submission" date="2019-12" db="EMBL/GenBank/DDBJ databases">
        <title>Comparative genomics gives insights into the taxonomy of the Azoarcus-Aromatoleum group and reveals separate origins of nif in the plant-associated Azoarcus and non-plant-associated Aromatoleum sub-groups.</title>
        <authorList>
            <person name="Lafos M."/>
            <person name="Maluk M."/>
            <person name="Batista M."/>
            <person name="Junghare M."/>
            <person name="Carmona M."/>
            <person name="Faoro H."/>
            <person name="Cruz L.M."/>
            <person name="Battistoni F."/>
            <person name="De Souza E."/>
            <person name="Pedrosa F."/>
            <person name="Chen W.-M."/>
            <person name="Poole P.S."/>
            <person name="Dixon R.A."/>
            <person name="James E.K."/>
        </authorList>
    </citation>
    <scope>NUCLEOTIDE SEQUENCE</scope>
    <source>
        <strain evidence="1">U120</strain>
    </source>
</reference>
<proteinExistence type="predicted"/>